<feature type="region of interest" description="Disordered" evidence="1">
    <location>
        <begin position="1"/>
        <end position="79"/>
    </location>
</feature>
<evidence type="ECO:0000256" key="1">
    <source>
        <dbReference type="SAM" id="MobiDB-lite"/>
    </source>
</evidence>
<evidence type="ECO:0000313" key="2">
    <source>
        <dbReference type="EMBL" id="AZS12552.1"/>
    </source>
</evidence>
<dbReference type="GeneID" id="55612975"/>
<dbReference type="Proteomes" id="UP000288363">
    <property type="component" value="Segment"/>
</dbReference>
<protein>
    <submittedName>
        <fullName evidence="2">Uncharacterized protein</fullName>
    </submittedName>
</protein>
<feature type="compositionally biased region" description="Basic residues" evidence="1">
    <location>
        <begin position="41"/>
        <end position="57"/>
    </location>
</feature>
<proteinExistence type="predicted"/>
<sequence length="133" mass="14965">MMARSAKQKAALRKAQLASARARRGRKRSRSSGHHYGTGKQGRRATRRATYGKKKHGLSIAQQQRRRQRANKWKRRGRSAMAAAGVAATIYAKSTPQQRSAAKGAAKVYGNRVKTKYKYHRSGMARQVKRGMR</sequence>
<dbReference type="KEGG" id="vg:55612975"/>
<gene>
    <name evidence="2" type="primary">16</name>
    <name evidence="2" type="ORF">SEA_DRLUPO_16</name>
</gene>
<feature type="compositionally biased region" description="Basic residues" evidence="1">
    <location>
        <begin position="21"/>
        <end position="33"/>
    </location>
</feature>
<dbReference type="RefSeq" id="YP_009842714.1">
    <property type="nucleotide sequence ID" value="NC_048743.1"/>
</dbReference>
<reference evidence="2 3" key="1">
    <citation type="submission" date="2018-12" db="EMBL/GenBank/DDBJ databases">
        <authorList>
            <person name="Almail A."/>
            <person name="Dorhout K.E."/>
            <person name="Johnson J."/>
            <person name="Jorgensen H.J."/>
            <person name="Tolsma S."/>
            <person name="Garlena R.A."/>
            <person name="Russell D.A."/>
            <person name="Pope W.H."/>
            <person name="Jacobs-Sera D."/>
            <person name="Hatfull G.F."/>
        </authorList>
    </citation>
    <scope>NUCLEOTIDE SEQUENCE [LARGE SCALE GENOMIC DNA]</scope>
</reference>
<keyword evidence="3" id="KW-1185">Reference proteome</keyword>
<evidence type="ECO:0000313" key="3">
    <source>
        <dbReference type="Proteomes" id="UP000288363"/>
    </source>
</evidence>
<organism evidence="2 3">
    <name type="scientific">Mycobacterium phage DrLupo</name>
    <dbReference type="NCBI Taxonomy" id="2499037"/>
    <lineage>
        <taxon>Viruses</taxon>
        <taxon>Duplodnaviria</taxon>
        <taxon>Heunggongvirae</taxon>
        <taxon>Uroviricota</taxon>
        <taxon>Caudoviricetes</taxon>
        <taxon>Barnyardvirus</taxon>
        <taxon>Barnyardvirus drlupo</taxon>
    </lineage>
</organism>
<feature type="compositionally biased region" description="Basic residues" evidence="1">
    <location>
        <begin position="64"/>
        <end position="78"/>
    </location>
</feature>
<dbReference type="EMBL" id="MK279909">
    <property type="protein sequence ID" value="AZS12552.1"/>
    <property type="molecule type" value="Genomic_DNA"/>
</dbReference>
<accession>A0A3S9UQJ8</accession>
<feature type="compositionally biased region" description="Basic residues" evidence="1">
    <location>
        <begin position="1"/>
        <end position="12"/>
    </location>
</feature>
<name>A0A3S9UQJ8_9CAUD</name>